<name>X1D682_9ZZZZ</name>
<organism evidence="2">
    <name type="scientific">marine sediment metagenome</name>
    <dbReference type="NCBI Taxonomy" id="412755"/>
    <lineage>
        <taxon>unclassified sequences</taxon>
        <taxon>metagenomes</taxon>
        <taxon>ecological metagenomes</taxon>
    </lineage>
</organism>
<feature type="non-terminal residue" evidence="2">
    <location>
        <position position="222"/>
    </location>
</feature>
<sequence>MGKSDPKILIVSDVHLGALKSNLDQFSHFLHRVINDDFGADLQALIILGDFLDLCTSVKETFVTDEKIFNILKNLLEIKKKINLIFVPGNHEIPVTSSVFTGNYDEKFKKRKDKFLKKFKNSIVEELFSTNTVCQYIILGKKEDGSALLLYDSQDQIYDNPINEIRIAHLDLEEDYRCLMLHGYQFDSDVFRFFVGPIWKSLISYHNFEVKEAYNYFWNEII</sequence>
<proteinExistence type="predicted"/>
<evidence type="ECO:0000259" key="1">
    <source>
        <dbReference type="Pfam" id="PF00149"/>
    </source>
</evidence>
<dbReference type="InterPro" id="IPR004843">
    <property type="entry name" value="Calcineurin-like_PHP"/>
</dbReference>
<protein>
    <recommendedName>
        <fullName evidence="1">Calcineurin-like phosphoesterase domain-containing protein</fullName>
    </recommendedName>
</protein>
<dbReference type="Gene3D" id="3.60.21.10">
    <property type="match status" value="1"/>
</dbReference>
<evidence type="ECO:0000313" key="2">
    <source>
        <dbReference type="EMBL" id="GAH03800.1"/>
    </source>
</evidence>
<dbReference type="Pfam" id="PF00149">
    <property type="entry name" value="Metallophos"/>
    <property type="match status" value="1"/>
</dbReference>
<comment type="caution">
    <text evidence="2">The sequence shown here is derived from an EMBL/GenBank/DDBJ whole genome shotgun (WGS) entry which is preliminary data.</text>
</comment>
<dbReference type="InterPro" id="IPR029052">
    <property type="entry name" value="Metallo-depent_PP-like"/>
</dbReference>
<dbReference type="SUPFAM" id="SSF56300">
    <property type="entry name" value="Metallo-dependent phosphatases"/>
    <property type="match status" value="1"/>
</dbReference>
<dbReference type="GO" id="GO:0016787">
    <property type="term" value="F:hydrolase activity"/>
    <property type="evidence" value="ECO:0007669"/>
    <property type="project" value="InterPro"/>
</dbReference>
<dbReference type="AlphaFoldDB" id="X1D682"/>
<reference evidence="2" key="1">
    <citation type="journal article" date="2014" name="Front. Microbiol.">
        <title>High frequency of phylogenetically diverse reductive dehalogenase-homologous genes in deep subseafloor sedimentary metagenomes.</title>
        <authorList>
            <person name="Kawai M."/>
            <person name="Futagami T."/>
            <person name="Toyoda A."/>
            <person name="Takaki Y."/>
            <person name="Nishi S."/>
            <person name="Hori S."/>
            <person name="Arai W."/>
            <person name="Tsubouchi T."/>
            <person name="Morono Y."/>
            <person name="Uchiyama I."/>
            <person name="Ito T."/>
            <person name="Fujiyama A."/>
            <person name="Inagaki F."/>
            <person name="Takami H."/>
        </authorList>
    </citation>
    <scope>NUCLEOTIDE SEQUENCE</scope>
    <source>
        <strain evidence="2">Expedition CK06-06</strain>
    </source>
</reference>
<accession>X1D682</accession>
<gene>
    <name evidence="2" type="ORF">S01H4_40036</name>
</gene>
<dbReference type="EMBL" id="BART01021762">
    <property type="protein sequence ID" value="GAH03800.1"/>
    <property type="molecule type" value="Genomic_DNA"/>
</dbReference>
<feature type="domain" description="Calcineurin-like phosphoesterase" evidence="1">
    <location>
        <begin position="7"/>
        <end position="135"/>
    </location>
</feature>